<dbReference type="SUPFAM" id="SSF53756">
    <property type="entry name" value="UDP-Glycosyltransferase/glycogen phosphorylase"/>
    <property type="match status" value="1"/>
</dbReference>
<dbReference type="CDD" id="cd03801">
    <property type="entry name" value="GT4_PimA-like"/>
    <property type="match status" value="1"/>
</dbReference>
<dbReference type="InterPro" id="IPR001296">
    <property type="entry name" value="Glyco_trans_1"/>
</dbReference>
<sequence length="351" mass="39817">MIVFSRLFNRKRRKIVYLHDGADWALEWVAKGIAKHLHHNGCFDFRIATSLDKLAPGSIVHFGNRYDFFQHDPVMIGNRFRAVITWLHGQYNSEEFHDLFQRLKASIPYVAMIVTSCRESEIELVQAGIPKEKIVVIPLGVDLELFNAVERVNIRPIARGDLGFSDADFVVGSFQKDGSGWGDGMEPKFVKGPDILVQVLDELNKKIPNLKVLLTGPSRGYVKKELDSRGIRWIHRLVDRYQEMPVYYSALDAYLICSRVEGGPLSLPESWAMQVPLVSSRMGMPRDWIENGKNGFVYEATDIMEMAERLAAIAADRDSVRSIVETALADVRALDWGTIASQYVNEVYLKV</sequence>
<evidence type="ECO:0000313" key="3">
    <source>
        <dbReference type="Proteomes" id="UP000005737"/>
    </source>
</evidence>
<reference evidence="2 3" key="1">
    <citation type="submission" date="2011-10" db="EMBL/GenBank/DDBJ databases">
        <title>The Improved High-Quality Draft genome of Leptonema illini DSM 21528.</title>
        <authorList>
            <consortium name="US DOE Joint Genome Institute (JGI-PGF)"/>
            <person name="Lucas S."/>
            <person name="Copeland A."/>
            <person name="Lapidus A."/>
            <person name="Glavina del Rio T."/>
            <person name="Dalin E."/>
            <person name="Tice H."/>
            <person name="Bruce D."/>
            <person name="Goodwin L."/>
            <person name="Pitluck S."/>
            <person name="Peters L."/>
            <person name="Mikhailova N."/>
            <person name="Held B."/>
            <person name="Kyrpides N."/>
            <person name="Mavromatis K."/>
            <person name="Ivanova N."/>
            <person name="Markowitz V."/>
            <person name="Cheng J.-F."/>
            <person name="Hugenholtz P."/>
            <person name="Woyke T."/>
            <person name="Wu D."/>
            <person name="Gronow S."/>
            <person name="Wellnitz S."/>
            <person name="Brambilla E.-M."/>
            <person name="Klenk H.-P."/>
            <person name="Eisen J.A."/>
        </authorList>
    </citation>
    <scope>NUCLEOTIDE SEQUENCE [LARGE SCALE GENOMIC DNA]</scope>
    <source>
        <strain evidence="2 3">DSM 21528</strain>
    </source>
</reference>
<gene>
    <name evidence="2" type="ORF">Lepil_2863</name>
</gene>
<organism evidence="2 3">
    <name type="scientific">Leptonema illini DSM 21528</name>
    <dbReference type="NCBI Taxonomy" id="929563"/>
    <lineage>
        <taxon>Bacteria</taxon>
        <taxon>Pseudomonadati</taxon>
        <taxon>Spirochaetota</taxon>
        <taxon>Spirochaetia</taxon>
        <taxon>Leptospirales</taxon>
        <taxon>Leptospiraceae</taxon>
        <taxon>Leptonema</taxon>
    </lineage>
</organism>
<name>H2CD56_9LEPT</name>
<evidence type="ECO:0000259" key="1">
    <source>
        <dbReference type="Pfam" id="PF00534"/>
    </source>
</evidence>
<dbReference type="STRING" id="183.GCA_002009735_00646"/>
<keyword evidence="2" id="KW-0808">Transferase</keyword>
<dbReference type="GO" id="GO:0016757">
    <property type="term" value="F:glycosyltransferase activity"/>
    <property type="evidence" value="ECO:0007669"/>
    <property type="project" value="InterPro"/>
</dbReference>
<dbReference type="EMBL" id="JH597773">
    <property type="protein sequence ID" value="EHQ07532.1"/>
    <property type="molecule type" value="Genomic_DNA"/>
</dbReference>
<protein>
    <submittedName>
        <fullName evidence="2">Glycosyl transferase group 1</fullName>
    </submittedName>
</protein>
<dbReference type="Pfam" id="PF00534">
    <property type="entry name" value="Glycos_transf_1"/>
    <property type="match status" value="1"/>
</dbReference>
<evidence type="ECO:0000313" key="2">
    <source>
        <dbReference type="EMBL" id="EHQ07532.1"/>
    </source>
</evidence>
<dbReference type="Proteomes" id="UP000005737">
    <property type="component" value="Unassembled WGS sequence"/>
</dbReference>
<proteinExistence type="predicted"/>
<dbReference type="RefSeq" id="WP_002773485.1">
    <property type="nucleotide sequence ID" value="NZ_JH597773.1"/>
</dbReference>
<dbReference type="AlphaFoldDB" id="H2CD56"/>
<feature type="domain" description="Glycosyl transferase family 1" evidence="1">
    <location>
        <begin position="190"/>
        <end position="327"/>
    </location>
</feature>
<dbReference type="HOGENOM" id="CLU_069599_0_0_12"/>
<keyword evidence="3" id="KW-1185">Reference proteome</keyword>
<dbReference type="Gene3D" id="3.40.50.2000">
    <property type="entry name" value="Glycogen Phosphorylase B"/>
    <property type="match status" value="2"/>
</dbReference>
<accession>H2CD56</accession>
<dbReference type="PANTHER" id="PTHR12526">
    <property type="entry name" value="GLYCOSYLTRANSFERASE"/>
    <property type="match status" value="1"/>
</dbReference>